<keyword evidence="1" id="KW-0812">Transmembrane</keyword>
<feature type="transmembrane region" description="Helical" evidence="1">
    <location>
        <begin position="412"/>
        <end position="428"/>
    </location>
</feature>
<feature type="transmembrane region" description="Helical" evidence="1">
    <location>
        <begin position="504"/>
        <end position="522"/>
    </location>
</feature>
<feature type="transmembrane region" description="Helical" evidence="1">
    <location>
        <begin position="356"/>
        <end position="376"/>
    </location>
</feature>
<feature type="transmembrane region" description="Helical" evidence="1">
    <location>
        <begin position="140"/>
        <end position="160"/>
    </location>
</feature>
<name>A0A2A2ETB1_9GAMM</name>
<protein>
    <recommendedName>
        <fullName evidence="2">DUF112 domain-containing protein</fullName>
    </recommendedName>
</protein>
<feature type="domain" description="DUF112" evidence="2">
    <location>
        <begin position="23"/>
        <end position="439"/>
    </location>
</feature>
<dbReference type="InterPro" id="IPR002823">
    <property type="entry name" value="DUF112_TM"/>
</dbReference>
<dbReference type="Pfam" id="PF01970">
    <property type="entry name" value="TctA"/>
    <property type="match status" value="1"/>
</dbReference>
<dbReference type="PANTHER" id="PTHR35342">
    <property type="entry name" value="TRICARBOXYLIC TRANSPORT PROTEIN"/>
    <property type="match status" value="1"/>
</dbReference>
<dbReference type="PANTHER" id="PTHR35342:SF5">
    <property type="entry name" value="TRICARBOXYLIC TRANSPORT PROTEIN"/>
    <property type="match status" value="1"/>
</dbReference>
<feature type="transmembrane region" description="Helical" evidence="1">
    <location>
        <begin position="623"/>
        <end position="644"/>
    </location>
</feature>
<dbReference type="Proteomes" id="UP000217771">
    <property type="component" value="Unassembled WGS sequence"/>
</dbReference>
<comment type="caution">
    <text evidence="3">The sequence shown here is derived from an EMBL/GenBank/DDBJ whole genome shotgun (WGS) entry which is preliminary data.</text>
</comment>
<keyword evidence="1" id="KW-1133">Transmembrane helix</keyword>
<feature type="transmembrane region" description="Helical" evidence="1">
    <location>
        <begin position="205"/>
        <end position="225"/>
    </location>
</feature>
<feature type="transmembrane region" description="Helical" evidence="1">
    <location>
        <begin position="111"/>
        <end position="134"/>
    </location>
</feature>
<dbReference type="EMBL" id="NSKB01000006">
    <property type="protein sequence ID" value="PAU75577.1"/>
    <property type="molecule type" value="Genomic_DNA"/>
</dbReference>
<feature type="transmembrane region" description="Helical" evidence="1">
    <location>
        <begin position="529"/>
        <end position="554"/>
    </location>
</feature>
<evidence type="ECO:0000259" key="2">
    <source>
        <dbReference type="Pfam" id="PF01970"/>
    </source>
</evidence>
<keyword evidence="1" id="KW-0472">Membrane</keyword>
<keyword evidence="4" id="KW-1185">Reference proteome</keyword>
<feature type="transmembrane region" description="Helical" evidence="1">
    <location>
        <begin position="22"/>
        <end position="55"/>
    </location>
</feature>
<feature type="transmembrane region" description="Helical" evidence="1">
    <location>
        <begin position="322"/>
        <end position="344"/>
    </location>
</feature>
<dbReference type="RefSeq" id="WP_095622003.1">
    <property type="nucleotide sequence ID" value="NZ_NSKB01000006.1"/>
</dbReference>
<evidence type="ECO:0000313" key="4">
    <source>
        <dbReference type="Proteomes" id="UP000217771"/>
    </source>
</evidence>
<feature type="transmembrane region" description="Helical" evidence="1">
    <location>
        <begin position="388"/>
        <end position="406"/>
    </location>
</feature>
<accession>A0A2A2ETB1</accession>
<reference evidence="3 4" key="1">
    <citation type="submission" date="2017-08" db="EMBL/GenBank/DDBJ databases">
        <title>Halomonas alkalisoli sp. nov., isolated from saline alkaline soil.</title>
        <authorList>
            <person name="Wang D."/>
            <person name="Zhang G."/>
        </authorList>
    </citation>
    <scope>NUCLEOTIDE SEQUENCE [LARGE SCALE GENOMIC DNA]</scope>
    <source>
        <strain evidence="3 4">WRN001</strain>
    </source>
</reference>
<gene>
    <name evidence="3" type="ORF">CK498_16760</name>
</gene>
<proteinExistence type="predicted"/>
<feature type="transmembrane region" description="Helical" evidence="1">
    <location>
        <begin position="581"/>
        <end position="611"/>
    </location>
</feature>
<evidence type="ECO:0000256" key="1">
    <source>
        <dbReference type="SAM" id="Phobius"/>
    </source>
</evidence>
<sequence>MDASIFEFAGQAIFQLLTGNHVLYLILGVTLGLTVGLLPGLGGISGMALLLPFVYGLDQGSALAMLVGLTAVTTTSDTFPAVLLGVPGSSGSQATVVDGFPLAKQGHGARALAAAFGASLCGGLIGAALLSMSVLAARPILLAMGFGEQLMLVLLALTFVGMLTGPSMLKGLAACGIGLLIATIGVSSATAQLRLTFGVEYLYEGIPLVIVGLGLFAVPEILDVLRHQKTIAQASPMGSGWLKGLKDVVKNRWLVLRCGLLGSTVGALPGLGGTVVDWIAYGYTKQSTKNKELFGKGDIRGVIGPESANNAKEGGALIPTMFLGIPGSGTMALLLGAFVMIGVTPGRALVTNQLDIVYLVIWSLALANIVGAFFCIGLAKPIAKITTVRYTLIAPFMFVLIFFAAFQTSRHWGDLIALLVLGGLGVFMKRYGWSRAALLIGFVLSPSLEDAVYRTVQIYGFDVLLRPVAMSLLGVAAICLFFVLRARDSGGEQEVTQASAQKRLPQILFTLLLGGFVVLSLLDAQNLRFLAYVFPISVAVFTGGLIVLLSVLYISRREAPRLFCDTEAEYRAAGSTARPMLFFFGLFASLPAISAVIGFFLAVPVFLALFLRIMAQLSWLKAMLAAALATALLWFLGDMLVLRYPQGWLQTMMNFPG</sequence>
<evidence type="ECO:0000313" key="3">
    <source>
        <dbReference type="EMBL" id="PAU75577.1"/>
    </source>
</evidence>
<dbReference type="OrthoDB" id="9781349at2"/>
<dbReference type="AlphaFoldDB" id="A0A2A2ETB1"/>
<feature type="transmembrane region" description="Helical" evidence="1">
    <location>
        <begin position="172"/>
        <end position="193"/>
    </location>
</feature>
<feature type="transmembrane region" description="Helical" evidence="1">
    <location>
        <begin position="463"/>
        <end position="484"/>
    </location>
</feature>
<organism evidence="3 4">
    <name type="scientific">Halomonas salipaludis</name>
    <dbReference type="NCBI Taxonomy" id="2032625"/>
    <lineage>
        <taxon>Bacteria</taxon>
        <taxon>Pseudomonadati</taxon>
        <taxon>Pseudomonadota</taxon>
        <taxon>Gammaproteobacteria</taxon>
        <taxon>Oceanospirillales</taxon>
        <taxon>Halomonadaceae</taxon>
        <taxon>Halomonas</taxon>
    </lineage>
</organism>